<dbReference type="InterPro" id="IPR019166">
    <property type="entry name" value="MIC26/MIC27"/>
</dbReference>
<keyword evidence="3 7" id="KW-0812">Transmembrane</keyword>
<feature type="non-terminal residue" evidence="8">
    <location>
        <position position="223"/>
    </location>
</feature>
<comment type="subcellular location">
    <subcellularLocation>
        <location evidence="7">Mitochondrion inner membrane</location>
    </subcellularLocation>
    <subcellularLocation>
        <location evidence="1">Mitochondrion membrane</location>
    </subcellularLocation>
</comment>
<name>A0ABS2Z7B7_POLSE</name>
<dbReference type="InterPro" id="IPR033182">
    <property type="entry name" value="MIC26/MIC27_animal"/>
</dbReference>
<evidence type="ECO:0000256" key="5">
    <source>
        <dbReference type="ARBA" id="ARBA00023128"/>
    </source>
</evidence>
<comment type="function">
    <text evidence="7">Component of the MICOS complex, a large protein complex of the mitochondrial inner membrane that plays crucial roles in the maintenance of crista junctions, inner membrane architecture, and formation of contact sites to the outer membrane.</text>
</comment>
<comment type="caution">
    <text evidence="8">The sequence shown here is derived from an EMBL/GenBank/DDBJ whole genome shotgun (WGS) entry which is preliminary data.</text>
</comment>
<evidence type="ECO:0000256" key="1">
    <source>
        <dbReference type="ARBA" id="ARBA00004325"/>
    </source>
</evidence>
<dbReference type="PANTHER" id="PTHR14564">
    <property type="entry name" value="MICOS COMPLEX SUBUNIT MIC26 / MIC27 FAMILY MEMBER"/>
    <property type="match status" value="1"/>
</dbReference>
<keyword evidence="5 7" id="KW-0496">Mitochondrion</keyword>
<gene>
    <name evidence="8" type="primary">Apoo</name>
    <name evidence="8" type="ORF">GTO92_0016640</name>
</gene>
<keyword evidence="9" id="KW-1185">Reference proteome</keyword>
<evidence type="ECO:0000256" key="7">
    <source>
        <dbReference type="RuleBase" id="RU363021"/>
    </source>
</evidence>
<dbReference type="Pfam" id="PF09769">
    <property type="entry name" value="ApoO"/>
    <property type="match status" value="1"/>
</dbReference>
<reference evidence="8" key="1">
    <citation type="journal article" date="2021" name="Cell">
        <title>Tracing the genetic footprints of vertebrate landing in non-teleost ray-finned fishes.</title>
        <authorList>
            <person name="Bi X."/>
            <person name="Wang K."/>
            <person name="Yang L."/>
            <person name="Pan H."/>
            <person name="Jiang H."/>
            <person name="Wei Q."/>
            <person name="Fang M."/>
            <person name="Yu H."/>
            <person name="Zhu C."/>
            <person name="Cai Y."/>
            <person name="He Y."/>
            <person name="Gan X."/>
            <person name="Zeng H."/>
            <person name="Yu D."/>
            <person name="Zhu Y."/>
            <person name="Jiang H."/>
            <person name="Qiu Q."/>
            <person name="Yang H."/>
            <person name="Zhang Y.E."/>
            <person name="Wang W."/>
            <person name="Zhu M."/>
            <person name="He S."/>
            <person name="Zhang G."/>
        </authorList>
    </citation>
    <scope>NUCLEOTIDE SEQUENCE</scope>
    <source>
        <strain evidence="8">Bchr_001</strain>
    </source>
</reference>
<keyword evidence="6 7" id="KW-0472">Membrane</keyword>
<evidence type="ECO:0000256" key="2">
    <source>
        <dbReference type="ARBA" id="ARBA00010904"/>
    </source>
</evidence>
<sequence length="223" mass="24982">MTSLKWRAIIEAPVLLSNGSILIEKQMCIIERRKLKKTRKEKEVGELDLRNKGILHCTLKLAAIPTGIGLSLLPFRVHAGSEDKQGGISLKVEELSLYTKPEDDYKYVVETTELEESISTVRKSVEPYTTWVQDFLTVLKPKIEHSVHLGKESYEFLKNPPPGFYPRFGVIGFTGIIGLFLARGSRIKKLIYPSGLMALSTSLYYPQQAVTVAKVSINTANSK</sequence>
<dbReference type="Proteomes" id="UP001166052">
    <property type="component" value="Unassembled WGS sequence"/>
</dbReference>
<evidence type="ECO:0000256" key="6">
    <source>
        <dbReference type="ARBA" id="ARBA00023136"/>
    </source>
</evidence>
<dbReference type="EMBL" id="JAAWVN010027739">
    <property type="protein sequence ID" value="MBN3294707.1"/>
    <property type="molecule type" value="Genomic_DNA"/>
</dbReference>
<evidence type="ECO:0000313" key="9">
    <source>
        <dbReference type="Proteomes" id="UP001166052"/>
    </source>
</evidence>
<feature type="non-terminal residue" evidence="8">
    <location>
        <position position="1"/>
    </location>
</feature>
<evidence type="ECO:0000256" key="3">
    <source>
        <dbReference type="ARBA" id="ARBA00022692"/>
    </source>
</evidence>
<evidence type="ECO:0000256" key="4">
    <source>
        <dbReference type="ARBA" id="ARBA00022989"/>
    </source>
</evidence>
<organism evidence="8 9">
    <name type="scientific">Polypterus senegalus</name>
    <name type="common">Senegal bichir</name>
    <dbReference type="NCBI Taxonomy" id="55291"/>
    <lineage>
        <taxon>Eukaryota</taxon>
        <taxon>Metazoa</taxon>
        <taxon>Chordata</taxon>
        <taxon>Craniata</taxon>
        <taxon>Vertebrata</taxon>
        <taxon>Euteleostomi</taxon>
        <taxon>Actinopterygii</taxon>
        <taxon>Polypteriformes</taxon>
        <taxon>Polypteridae</taxon>
        <taxon>Polypterus</taxon>
    </lineage>
</organism>
<feature type="transmembrane region" description="Helical" evidence="7">
    <location>
        <begin position="164"/>
        <end position="182"/>
    </location>
</feature>
<keyword evidence="4 7" id="KW-1133">Transmembrane helix</keyword>
<protein>
    <recommendedName>
        <fullName evidence="7">MICOS complex subunit</fullName>
    </recommendedName>
</protein>
<accession>A0ABS2Z7B7</accession>
<evidence type="ECO:0000313" key="8">
    <source>
        <dbReference type="EMBL" id="MBN3294707.1"/>
    </source>
</evidence>
<proteinExistence type="inferred from homology"/>
<comment type="similarity">
    <text evidence="2">Belongs to the apolipoprotein O/MICOS complex subunit Mic27 family.</text>
</comment>
<comment type="subunit">
    <text evidence="7">Component of the mitochondrial contact site and cristae organizing system (MICOS) complex.</text>
</comment>
<keyword evidence="7" id="KW-0999">Mitochondrion inner membrane</keyword>